<gene>
    <name evidence="2" type="ORF">SAMN04487984_0278</name>
</gene>
<dbReference type="OrthoDB" id="2136415at2"/>
<keyword evidence="3" id="KW-1185">Reference proteome</keyword>
<name>A0A1W1Y3P4_9LACT</name>
<dbReference type="Proteomes" id="UP000243884">
    <property type="component" value="Unassembled WGS sequence"/>
</dbReference>
<dbReference type="STRING" id="371602.SAMN04487984_0278"/>
<dbReference type="EMBL" id="FWXK01000001">
    <property type="protein sequence ID" value="SMC30789.1"/>
    <property type="molecule type" value="Genomic_DNA"/>
</dbReference>
<sequence>MNNRSQKRPTIEELNQRIKNLENLNVEETLETLDKGSPKLNWIYIILAMIGIFILVWVALTLSPNNDNPEEYPEINGEKIEQLEKKIDRLEKRVDELEES</sequence>
<proteinExistence type="predicted"/>
<keyword evidence="1" id="KW-0812">Transmembrane</keyword>
<evidence type="ECO:0000256" key="1">
    <source>
        <dbReference type="SAM" id="Phobius"/>
    </source>
</evidence>
<dbReference type="AlphaFoldDB" id="A0A1W1Y3P4"/>
<evidence type="ECO:0000313" key="2">
    <source>
        <dbReference type="EMBL" id="SMC30789.1"/>
    </source>
</evidence>
<accession>A0A1W1Y3P4</accession>
<reference evidence="3" key="1">
    <citation type="submission" date="2017-04" db="EMBL/GenBank/DDBJ databases">
        <authorList>
            <person name="Varghese N."/>
            <person name="Submissions S."/>
        </authorList>
    </citation>
    <scope>NUCLEOTIDE SEQUENCE [LARGE SCALE GENOMIC DNA]</scope>
    <source>
        <strain evidence="3">DSM 21500</strain>
    </source>
</reference>
<keyword evidence="1" id="KW-0472">Membrane</keyword>
<dbReference type="RefSeq" id="WP_084097882.1">
    <property type="nucleotide sequence ID" value="NZ_FWXK01000001.1"/>
</dbReference>
<organism evidence="2 3">
    <name type="scientific">Aerococcus suis</name>
    <dbReference type="NCBI Taxonomy" id="371602"/>
    <lineage>
        <taxon>Bacteria</taxon>
        <taxon>Bacillati</taxon>
        <taxon>Bacillota</taxon>
        <taxon>Bacilli</taxon>
        <taxon>Lactobacillales</taxon>
        <taxon>Aerococcaceae</taxon>
        <taxon>Aerococcus</taxon>
    </lineage>
</organism>
<evidence type="ECO:0000313" key="3">
    <source>
        <dbReference type="Proteomes" id="UP000243884"/>
    </source>
</evidence>
<feature type="transmembrane region" description="Helical" evidence="1">
    <location>
        <begin position="42"/>
        <end position="60"/>
    </location>
</feature>
<protein>
    <submittedName>
        <fullName evidence="2">Uncharacterized protein</fullName>
    </submittedName>
</protein>
<keyword evidence="1" id="KW-1133">Transmembrane helix</keyword>